<reference evidence="2 3" key="1">
    <citation type="submission" date="2015-09" db="EMBL/GenBank/DDBJ databases">
        <title>A metagenomics-based metabolic model of nitrate-dependent anaerobic oxidation of methane by Methanoperedens-like archaea.</title>
        <authorList>
            <person name="Arshad A."/>
            <person name="Speth D.R."/>
            <person name="De Graaf R.M."/>
            <person name="Op Den Camp H.J."/>
            <person name="Jetten M.S."/>
            <person name="Welte C.U."/>
        </authorList>
    </citation>
    <scope>NUCLEOTIDE SEQUENCE [LARGE SCALE GENOMIC DNA]</scope>
</reference>
<protein>
    <submittedName>
        <fullName evidence="2">Uncharacterized protein</fullName>
    </submittedName>
</protein>
<dbReference type="AlphaFoldDB" id="A0A0P8AK40"/>
<dbReference type="EMBL" id="LKCM01000020">
    <property type="protein sequence ID" value="KPQ45136.1"/>
    <property type="molecule type" value="Genomic_DNA"/>
</dbReference>
<accession>A0A0P8AK40</accession>
<comment type="caution">
    <text evidence="2">The sequence shown here is derived from an EMBL/GenBank/DDBJ whole genome shotgun (WGS) entry which is preliminary data.</text>
</comment>
<dbReference type="Proteomes" id="UP000050360">
    <property type="component" value="Unassembled WGS sequence"/>
</dbReference>
<feature type="coiled-coil region" evidence="1">
    <location>
        <begin position="81"/>
        <end position="108"/>
    </location>
</feature>
<keyword evidence="1" id="KW-0175">Coiled coil</keyword>
<evidence type="ECO:0000313" key="2">
    <source>
        <dbReference type="EMBL" id="KPQ45136.1"/>
    </source>
</evidence>
<organism evidence="2 3">
    <name type="scientific">Candidatus Methanoperedens nitratireducens</name>
    <dbReference type="NCBI Taxonomy" id="1392998"/>
    <lineage>
        <taxon>Archaea</taxon>
        <taxon>Methanobacteriati</taxon>
        <taxon>Methanobacteriota</taxon>
        <taxon>Stenosarchaea group</taxon>
        <taxon>Methanomicrobia</taxon>
        <taxon>Methanosarcinales</taxon>
        <taxon>ANME-2 cluster</taxon>
        <taxon>Candidatus Methanoperedentaceae</taxon>
        <taxon>Candidatus Methanoperedens</taxon>
    </lineage>
</organism>
<gene>
    <name evidence="2" type="ORF">MPEBLZ_00274</name>
</gene>
<proteinExistence type="predicted"/>
<evidence type="ECO:0000313" key="3">
    <source>
        <dbReference type="Proteomes" id="UP000050360"/>
    </source>
</evidence>
<name>A0A0P8AK40_9EURY</name>
<sequence>MAEYGEWNRKGATLSDVTAQKEYGVSRDFIVEGIRAGKLEYREGAIWGNPYLRILRSQLEQYIVEKLGADCLSSSKNRTELRKIKKERADLKKRLDDLQARRTEIETAMRK</sequence>
<evidence type="ECO:0000256" key="1">
    <source>
        <dbReference type="SAM" id="Coils"/>
    </source>
</evidence>